<proteinExistence type="predicted"/>
<feature type="region of interest" description="Disordered" evidence="1">
    <location>
        <begin position="54"/>
        <end position="87"/>
    </location>
</feature>
<evidence type="ECO:0000313" key="3">
    <source>
        <dbReference type="Proteomes" id="UP000054538"/>
    </source>
</evidence>
<gene>
    <name evidence="2" type="ORF">PAXRUDRAFT_26940</name>
</gene>
<feature type="compositionally biased region" description="Basic and acidic residues" evidence="1">
    <location>
        <begin position="73"/>
        <end position="84"/>
    </location>
</feature>
<dbReference type="AlphaFoldDB" id="A0A0D0DYJ8"/>
<dbReference type="HOGENOM" id="CLU_097256_0_0_1"/>
<reference evidence="3" key="2">
    <citation type="submission" date="2015-01" db="EMBL/GenBank/DDBJ databases">
        <title>Evolutionary Origins and Diversification of the Mycorrhizal Mutualists.</title>
        <authorList>
            <consortium name="DOE Joint Genome Institute"/>
            <consortium name="Mycorrhizal Genomics Consortium"/>
            <person name="Kohler A."/>
            <person name="Kuo A."/>
            <person name="Nagy L.G."/>
            <person name="Floudas D."/>
            <person name="Copeland A."/>
            <person name="Barry K.W."/>
            <person name="Cichocki N."/>
            <person name="Veneault-Fourrey C."/>
            <person name="LaButti K."/>
            <person name="Lindquist E.A."/>
            <person name="Lipzen A."/>
            <person name="Lundell T."/>
            <person name="Morin E."/>
            <person name="Murat C."/>
            <person name="Riley R."/>
            <person name="Ohm R."/>
            <person name="Sun H."/>
            <person name="Tunlid A."/>
            <person name="Henrissat B."/>
            <person name="Grigoriev I.V."/>
            <person name="Hibbett D.S."/>
            <person name="Martin F."/>
        </authorList>
    </citation>
    <scope>NUCLEOTIDE SEQUENCE [LARGE SCALE GENOMIC DNA]</scope>
    <source>
        <strain evidence="3">Ve08.2h10</strain>
    </source>
</reference>
<dbReference type="EMBL" id="KN825355">
    <property type="protein sequence ID" value="KIK91739.1"/>
    <property type="molecule type" value="Genomic_DNA"/>
</dbReference>
<sequence length="212" mass="23271">MPHVQYAYCSCKSYGCANNTNGSSQKLQVSQTAAQHQRVDKILIAACLKAAGQQDADEQGENPSQAGGSNLPHDSRMTASEKEGSPAISIEESDHQGMPAWDDHYHEPPYYPELAELFEDHHEQPPPDFKGDPGAFSSDPDEEIFECLGWVHIEEVLDEDEPDGPIECANVEYENGEHAVGDDNELNTIPFVSQGTDFDFSDAHETADIHVA</sequence>
<evidence type="ECO:0000256" key="1">
    <source>
        <dbReference type="SAM" id="MobiDB-lite"/>
    </source>
</evidence>
<keyword evidence="3" id="KW-1185">Reference proteome</keyword>
<organism evidence="2 3">
    <name type="scientific">Paxillus rubicundulus Ve08.2h10</name>
    <dbReference type="NCBI Taxonomy" id="930991"/>
    <lineage>
        <taxon>Eukaryota</taxon>
        <taxon>Fungi</taxon>
        <taxon>Dikarya</taxon>
        <taxon>Basidiomycota</taxon>
        <taxon>Agaricomycotina</taxon>
        <taxon>Agaricomycetes</taxon>
        <taxon>Agaricomycetidae</taxon>
        <taxon>Boletales</taxon>
        <taxon>Paxilineae</taxon>
        <taxon>Paxillaceae</taxon>
        <taxon>Paxillus</taxon>
    </lineage>
</organism>
<dbReference type="Proteomes" id="UP000054538">
    <property type="component" value="Unassembled WGS sequence"/>
</dbReference>
<reference evidence="2 3" key="1">
    <citation type="submission" date="2014-04" db="EMBL/GenBank/DDBJ databases">
        <authorList>
            <consortium name="DOE Joint Genome Institute"/>
            <person name="Kuo A."/>
            <person name="Kohler A."/>
            <person name="Jargeat P."/>
            <person name="Nagy L.G."/>
            <person name="Floudas D."/>
            <person name="Copeland A."/>
            <person name="Barry K.W."/>
            <person name="Cichocki N."/>
            <person name="Veneault-Fourrey C."/>
            <person name="LaButti K."/>
            <person name="Lindquist E.A."/>
            <person name="Lipzen A."/>
            <person name="Lundell T."/>
            <person name="Morin E."/>
            <person name="Murat C."/>
            <person name="Sun H."/>
            <person name="Tunlid A."/>
            <person name="Henrissat B."/>
            <person name="Grigoriev I.V."/>
            <person name="Hibbett D.S."/>
            <person name="Martin F."/>
            <person name="Nordberg H.P."/>
            <person name="Cantor M.N."/>
            <person name="Hua S.X."/>
        </authorList>
    </citation>
    <scope>NUCLEOTIDE SEQUENCE [LARGE SCALE GENOMIC DNA]</scope>
    <source>
        <strain evidence="2 3">Ve08.2h10</strain>
    </source>
</reference>
<name>A0A0D0DYJ8_9AGAM</name>
<evidence type="ECO:0000313" key="2">
    <source>
        <dbReference type="EMBL" id="KIK91739.1"/>
    </source>
</evidence>
<protein>
    <submittedName>
        <fullName evidence="2">Uncharacterized protein</fullName>
    </submittedName>
</protein>
<dbReference type="InParanoid" id="A0A0D0DYJ8"/>
<accession>A0A0D0DYJ8</accession>